<keyword evidence="2" id="KW-0732">Signal</keyword>
<organism evidence="3 4">
    <name type="scientific">Cherax quadricarinatus</name>
    <name type="common">Australian red claw crayfish</name>
    <dbReference type="NCBI Taxonomy" id="27406"/>
    <lineage>
        <taxon>Eukaryota</taxon>
        <taxon>Metazoa</taxon>
        <taxon>Ecdysozoa</taxon>
        <taxon>Arthropoda</taxon>
        <taxon>Crustacea</taxon>
        <taxon>Multicrustacea</taxon>
        <taxon>Malacostraca</taxon>
        <taxon>Eumalacostraca</taxon>
        <taxon>Eucarida</taxon>
        <taxon>Decapoda</taxon>
        <taxon>Pleocyemata</taxon>
        <taxon>Astacidea</taxon>
        <taxon>Parastacoidea</taxon>
        <taxon>Parastacidae</taxon>
        <taxon>Cherax</taxon>
    </lineage>
</organism>
<proteinExistence type="predicted"/>
<evidence type="ECO:0000256" key="1">
    <source>
        <dbReference type="SAM" id="MobiDB-lite"/>
    </source>
</evidence>
<keyword evidence="4" id="KW-1185">Reference proteome</keyword>
<name>A0AAW0X8V9_CHEQU</name>
<dbReference type="EMBL" id="JARKIK010000046">
    <property type="protein sequence ID" value="KAK8735833.1"/>
    <property type="molecule type" value="Genomic_DNA"/>
</dbReference>
<sequence length="122" mass="12872">MRVLCLLILVAAASPGPAPEPLLETSPGSGFVGTIVRKPVEPLHGKLIKPGDLAKPLSRPARPLKSASSISPAHLSRGAADTPDTKWSGSQGSCVSCEKLSRRQEGVCCRRWSLCCLPLNPH</sequence>
<feature type="signal peptide" evidence="2">
    <location>
        <begin position="1"/>
        <end position="15"/>
    </location>
</feature>
<evidence type="ECO:0000313" key="3">
    <source>
        <dbReference type="EMBL" id="KAK8735833.1"/>
    </source>
</evidence>
<accession>A0AAW0X8V9</accession>
<reference evidence="3 4" key="1">
    <citation type="journal article" date="2024" name="BMC Genomics">
        <title>Genome assembly of redclaw crayfish (Cherax quadricarinatus) provides insights into its immune adaptation and hypoxia tolerance.</title>
        <authorList>
            <person name="Liu Z."/>
            <person name="Zheng J."/>
            <person name="Li H."/>
            <person name="Fang K."/>
            <person name="Wang S."/>
            <person name="He J."/>
            <person name="Zhou D."/>
            <person name="Weng S."/>
            <person name="Chi M."/>
            <person name="Gu Z."/>
            <person name="He J."/>
            <person name="Li F."/>
            <person name="Wang M."/>
        </authorList>
    </citation>
    <scope>NUCLEOTIDE SEQUENCE [LARGE SCALE GENOMIC DNA]</scope>
    <source>
        <strain evidence="3">ZL_2023a</strain>
    </source>
</reference>
<evidence type="ECO:0000313" key="4">
    <source>
        <dbReference type="Proteomes" id="UP001445076"/>
    </source>
</evidence>
<gene>
    <name evidence="3" type="ORF">OTU49_005333</name>
</gene>
<dbReference type="Proteomes" id="UP001445076">
    <property type="component" value="Unassembled WGS sequence"/>
</dbReference>
<feature type="chain" id="PRO_5043452301" evidence="2">
    <location>
        <begin position="16"/>
        <end position="122"/>
    </location>
</feature>
<comment type="caution">
    <text evidence="3">The sequence shown here is derived from an EMBL/GenBank/DDBJ whole genome shotgun (WGS) entry which is preliminary data.</text>
</comment>
<dbReference type="AlphaFoldDB" id="A0AAW0X8V9"/>
<feature type="region of interest" description="Disordered" evidence="1">
    <location>
        <begin position="45"/>
        <end position="93"/>
    </location>
</feature>
<protein>
    <submittedName>
        <fullName evidence="3">Uncharacterized protein</fullName>
    </submittedName>
</protein>
<evidence type="ECO:0000256" key="2">
    <source>
        <dbReference type="SAM" id="SignalP"/>
    </source>
</evidence>